<feature type="transmembrane region" description="Helical" evidence="5">
    <location>
        <begin position="252"/>
        <end position="270"/>
    </location>
</feature>
<keyword evidence="7" id="KW-1185">Reference proteome</keyword>
<dbReference type="AlphaFoldDB" id="A0A4Y9XZK2"/>
<evidence type="ECO:0000313" key="7">
    <source>
        <dbReference type="Proteomes" id="UP000298327"/>
    </source>
</evidence>
<reference evidence="6 7" key="1">
    <citation type="submission" date="2019-02" db="EMBL/GenBank/DDBJ databases">
        <title>Genome sequencing of the rare red list fungi Dentipellis fragilis.</title>
        <authorList>
            <person name="Buettner E."/>
            <person name="Kellner H."/>
        </authorList>
    </citation>
    <scope>NUCLEOTIDE SEQUENCE [LARGE SCALE GENOMIC DNA]</scope>
    <source>
        <strain evidence="6 7">DSM 105465</strain>
    </source>
</reference>
<dbReference type="EMBL" id="SEOQ01000909">
    <property type="protein sequence ID" value="TFY55510.1"/>
    <property type="molecule type" value="Genomic_DNA"/>
</dbReference>
<comment type="subcellular location">
    <subcellularLocation>
        <location evidence="1">Membrane</location>
        <topology evidence="1">Multi-pass membrane protein</topology>
    </subcellularLocation>
</comment>
<feature type="transmembrane region" description="Helical" evidence="5">
    <location>
        <begin position="196"/>
        <end position="214"/>
    </location>
</feature>
<evidence type="ECO:0000256" key="2">
    <source>
        <dbReference type="ARBA" id="ARBA00022692"/>
    </source>
</evidence>
<keyword evidence="3 5" id="KW-1133">Transmembrane helix</keyword>
<name>A0A4Y9XZK2_9AGAM</name>
<accession>A0A4Y9XZK2</accession>
<comment type="caution">
    <text evidence="6">The sequence shown here is derived from an EMBL/GenBank/DDBJ whole genome shotgun (WGS) entry which is preliminary data.</text>
</comment>
<feature type="transmembrane region" description="Helical" evidence="5">
    <location>
        <begin position="96"/>
        <end position="114"/>
    </location>
</feature>
<proteinExistence type="predicted"/>
<dbReference type="SUPFAM" id="SSF144091">
    <property type="entry name" value="Rhomboid-like"/>
    <property type="match status" value="1"/>
</dbReference>
<keyword evidence="4 5" id="KW-0472">Membrane</keyword>
<evidence type="ECO:0000256" key="4">
    <source>
        <dbReference type="ARBA" id="ARBA00023136"/>
    </source>
</evidence>
<dbReference type="Proteomes" id="UP000298327">
    <property type="component" value="Unassembled WGS sequence"/>
</dbReference>
<sequence length="291" mass="32712">MFWLANARPRPGVVSGSFWARCTQQRSQIRTSAAARAFSFAPHSHRHKSGWLPRVPSSQYPKNALSSSMKAFYSQPSMEQQTSHHRPTHGAQRPAIGWRIAAALAASGIAYYAAASRTNSTTRSPEQLQAEPALVGWISRTEKEELKALWSNVRMVAQLQLVTPIRDALSSVPEVLQDVCAFVVHKYRSLRLNSEGARAVVLITGVNVAIWLAWKVPRLRPFMRAHFTHDPLSGKVYTRLTSIFSHKTLLEILRSTLLLYTLLWVVSVLMEGDKRQRGHVLYKGRRGGARH</sequence>
<gene>
    <name evidence="6" type="ORF">EVG20_g9290</name>
</gene>
<keyword evidence="2 5" id="KW-0812">Transmembrane</keyword>
<protein>
    <submittedName>
        <fullName evidence="6">Uncharacterized protein</fullName>
    </submittedName>
</protein>
<dbReference type="InterPro" id="IPR035952">
    <property type="entry name" value="Rhomboid-like_sf"/>
</dbReference>
<organism evidence="6 7">
    <name type="scientific">Dentipellis fragilis</name>
    <dbReference type="NCBI Taxonomy" id="205917"/>
    <lineage>
        <taxon>Eukaryota</taxon>
        <taxon>Fungi</taxon>
        <taxon>Dikarya</taxon>
        <taxon>Basidiomycota</taxon>
        <taxon>Agaricomycotina</taxon>
        <taxon>Agaricomycetes</taxon>
        <taxon>Russulales</taxon>
        <taxon>Hericiaceae</taxon>
        <taxon>Dentipellis</taxon>
    </lineage>
</organism>
<evidence type="ECO:0000313" key="6">
    <source>
        <dbReference type="EMBL" id="TFY55510.1"/>
    </source>
</evidence>
<evidence type="ECO:0000256" key="3">
    <source>
        <dbReference type="ARBA" id="ARBA00022989"/>
    </source>
</evidence>
<dbReference type="STRING" id="205917.A0A4Y9XZK2"/>
<evidence type="ECO:0000256" key="5">
    <source>
        <dbReference type="SAM" id="Phobius"/>
    </source>
</evidence>
<evidence type="ECO:0000256" key="1">
    <source>
        <dbReference type="ARBA" id="ARBA00004141"/>
    </source>
</evidence>
<dbReference type="Gene3D" id="1.20.1540.10">
    <property type="entry name" value="Rhomboid-like"/>
    <property type="match status" value="1"/>
</dbReference>
<dbReference type="OrthoDB" id="10260614at2759"/>
<dbReference type="GO" id="GO:0016020">
    <property type="term" value="C:membrane"/>
    <property type="evidence" value="ECO:0007669"/>
    <property type="project" value="UniProtKB-SubCell"/>
</dbReference>